<accession>A0A7U4TJ49</accession>
<dbReference type="InterPro" id="IPR016188">
    <property type="entry name" value="PurM-like_N"/>
</dbReference>
<dbReference type="InterPro" id="IPR036921">
    <property type="entry name" value="PurM-like_N_sf"/>
</dbReference>
<organism evidence="5 6">
    <name type="scientific">Desulfofervidus auxilii</name>
    <dbReference type="NCBI Taxonomy" id="1621989"/>
    <lineage>
        <taxon>Bacteria</taxon>
        <taxon>Pseudomonadati</taxon>
        <taxon>Thermodesulfobacteriota</taxon>
        <taxon>Candidatus Desulfofervidia</taxon>
        <taxon>Candidatus Desulfofervidales</taxon>
        <taxon>Candidatus Desulfofervidaceae</taxon>
        <taxon>Candidatus Desulfofervidus</taxon>
    </lineage>
</organism>
<comment type="caution">
    <text evidence="2">Lacks conserved residue(s) required for the propagation of feature annotation.</text>
</comment>
<feature type="binding site" evidence="2">
    <location>
        <position position="46"/>
    </location>
    <ligand>
        <name>Mg(2+)</name>
        <dbReference type="ChEBI" id="CHEBI:18420"/>
        <label>1</label>
    </ligand>
</feature>
<feature type="binding site" evidence="2">
    <location>
        <position position="215"/>
    </location>
    <ligand>
        <name>Mg(2+)</name>
        <dbReference type="ChEBI" id="CHEBI:18420"/>
        <label>3</label>
    </ligand>
</feature>
<evidence type="ECO:0000313" key="5">
    <source>
        <dbReference type="EMBL" id="AMM42093.1"/>
    </source>
</evidence>
<dbReference type="PANTHER" id="PTHR30270:SF0">
    <property type="entry name" value="THIAMINE-MONOPHOSPHATE KINASE"/>
    <property type="match status" value="1"/>
</dbReference>
<feature type="binding site" evidence="2">
    <location>
        <position position="268"/>
    </location>
    <ligand>
        <name>substrate</name>
    </ligand>
</feature>
<dbReference type="InterPro" id="IPR006283">
    <property type="entry name" value="ThiL-like"/>
</dbReference>
<dbReference type="AlphaFoldDB" id="A0A7U4TJ49"/>
<feature type="binding site" evidence="2">
    <location>
        <position position="218"/>
    </location>
    <ligand>
        <name>Mg(2+)</name>
        <dbReference type="ChEBI" id="CHEBI:18420"/>
        <label>5</label>
    </ligand>
</feature>
<dbReference type="SUPFAM" id="SSF56042">
    <property type="entry name" value="PurM C-terminal domain-like"/>
    <property type="match status" value="1"/>
</dbReference>
<evidence type="ECO:0000259" key="4">
    <source>
        <dbReference type="Pfam" id="PF02769"/>
    </source>
</evidence>
<keyword evidence="2" id="KW-0460">Magnesium</keyword>
<proteinExistence type="inferred from homology"/>
<dbReference type="GO" id="GO:0005524">
    <property type="term" value="F:ATP binding"/>
    <property type="evidence" value="ECO:0007669"/>
    <property type="project" value="UniProtKB-UniRule"/>
</dbReference>
<dbReference type="Gene3D" id="3.90.650.10">
    <property type="entry name" value="PurM-like C-terminal domain"/>
    <property type="match status" value="1"/>
</dbReference>
<feature type="binding site" evidence="2">
    <location>
        <position position="46"/>
    </location>
    <ligand>
        <name>Mg(2+)</name>
        <dbReference type="ChEBI" id="CHEBI:18420"/>
        <label>2</label>
    </ligand>
</feature>
<name>A0A7U4TJ49_DESA2</name>
<dbReference type="Gene3D" id="3.30.1330.10">
    <property type="entry name" value="PurM-like, N-terminal domain"/>
    <property type="match status" value="1"/>
</dbReference>
<keyword evidence="2 5" id="KW-0808">Transferase</keyword>
<dbReference type="GO" id="GO:0009030">
    <property type="term" value="F:thiamine-phosphate kinase activity"/>
    <property type="evidence" value="ECO:0007669"/>
    <property type="project" value="UniProtKB-UniRule"/>
</dbReference>
<feature type="binding site" evidence="2">
    <location>
        <position position="123"/>
    </location>
    <ligand>
        <name>Mg(2+)</name>
        <dbReference type="ChEBI" id="CHEBI:18420"/>
        <label>1</label>
    </ligand>
</feature>
<evidence type="ECO:0000256" key="1">
    <source>
        <dbReference type="ARBA" id="ARBA00022977"/>
    </source>
</evidence>
<dbReference type="UniPathway" id="UPA00060">
    <property type="reaction ID" value="UER00142"/>
</dbReference>
<dbReference type="GO" id="GO:0000287">
    <property type="term" value="F:magnesium ion binding"/>
    <property type="evidence" value="ECO:0007669"/>
    <property type="project" value="UniProtKB-UniRule"/>
</dbReference>
<feature type="binding site" evidence="2">
    <location>
        <begin position="122"/>
        <end position="123"/>
    </location>
    <ligand>
        <name>ATP</name>
        <dbReference type="ChEBI" id="CHEBI:30616"/>
    </ligand>
</feature>
<evidence type="ECO:0000313" key="6">
    <source>
        <dbReference type="Proteomes" id="UP000070560"/>
    </source>
</evidence>
<dbReference type="GO" id="GO:0009229">
    <property type="term" value="P:thiamine diphosphate biosynthetic process"/>
    <property type="evidence" value="ECO:0007669"/>
    <property type="project" value="UniProtKB-UniRule"/>
</dbReference>
<feature type="binding site" evidence="2">
    <location>
        <position position="45"/>
    </location>
    <ligand>
        <name>Mg(2+)</name>
        <dbReference type="ChEBI" id="CHEBI:18420"/>
        <label>1</label>
    </ligand>
</feature>
<feature type="binding site" evidence="2">
    <location>
        <position position="75"/>
    </location>
    <ligand>
        <name>Mg(2+)</name>
        <dbReference type="ChEBI" id="CHEBI:18420"/>
        <label>2</label>
    </ligand>
</feature>
<dbReference type="Proteomes" id="UP000070560">
    <property type="component" value="Chromosome"/>
</dbReference>
<keyword evidence="2" id="KW-0479">Metal-binding</keyword>
<gene>
    <name evidence="2" type="primary">thiL</name>
    <name evidence="5" type="ORF">HS1_002309</name>
</gene>
<comment type="pathway">
    <text evidence="2">Cofactor biosynthesis; thiamine diphosphate biosynthesis; thiamine diphosphate from thiamine phosphate: step 1/1.</text>
</comment>
<keyword evidence="2 5" id="KW-0418">Kinase</keyword>
<feature type="binding site" evidence="2">
    <location>
        <position position="30"/>
    </location>
    <ligand>
        <name>Mg(2+)</name>
        <dbReference type="ChEBI" id="CHEBI:18420"/>
        <label>4</label>
    </ligand>
</feature>
<dbReference type="Pfam" id="PF00586">
    <property type="entry name" value="AIRS"/>
    <property type="match status" value="1"/>
</dbReference>
<dbReference type="NCBIfam" id="TIGR01379">
    <property type="entry name" value="thiL"/>
    <property type="match status" value="1"/>
</dbReference>
<protein>
    <recommendedName>
        <fullName evidence="2">Thiamine-monophosphate kinase</fullName>
        <shortName evidence="2">TMP kinase</shortName>
        <shortName evidence="2">Thiamine-phosphate kinase</shortName>
        <ecNumber evidence="2">2.7.4.16</ecNumber>
    </recommendedName>
</protein>
<keyword evidence="2" id="KW-0067">ATP-binding</keyword>
<evidence type="ECO:0000259" key="3">
    <source>
        <dbReference type="Pfam" id="PF00586"/>
    </source>
</evidence>
<feature type="binding site" evidence="2">
    <location>
        <position position="44"/>
    </location>
    <ligand>
        <name>Mg(2+)</name>
        <dbReference type="ChEBI" id="CHEBI:18420"/>
        <label>4</label>
    </ligand>
</feature>
<comment type="miscellaneous">
    <text evidence="2">Reaction mechanism of ThiL seems to utilize a direct, inline transfer of the gamma-phosphate of ATP to TMP rather than a phosphorylated enzyme intermediate.</text>
</comment>
<dbReference type="Pfam" id="PF02769">
    <property type="entry name" value="AIRS_C"/>
    <property type="match status" value="1"/>
</dbReference>
<feature type="binding site" evidence="2">
    <location>
        <position position="75"/>
    </location>
    <ligand>
        <name>Mg(2+)</name>
        <dbReference type="ChEBI" id="CHEBI:18420"/>
        <label>4</label>
    </ligand>
</feature>
<feature type="domain" description="PurM-like N-terminal" evidence="3">
    <location>
        <begin position="29"/>
        <end position="139"/>
    </location>
</feature>
<feature type="domain" description="PurM-like C-terminal" evidence="4">
    <location>
        <begin position="153"/>
        <end position="311"/>
    </location>
</feature>
<comment type="function">
    <text evidence="2">Catalyzes the ATP-dependent phosphorylation of thiamine-monophosphate (TMP) to form thiamine-pyrophosphate (TPP), the active form of vitamin B1.</text>
</comment>
<dbReference type="PANTHER" id="PTHR30270">
    <property type="entry name" value="THIAMINE-MONOPHOSPHATE KINASE"/>
    <property type="match status" value="1"/>
</dbReference>
<feature type="binding site" evidence="2">
    <location>
        <position position="148"/>
    </location>
    <ligand>
        <name>ATP</name>
        <dbReference type="ChEBI" id="CHEBI:30616"/>
    </ligand>
</feature>
<dbReference type="EMBL" id="CP013015">
    <property type="protein sequence ID" value="AMM42093.1"/>
    <property type="molecule type" value="Genomic_DNA"/>
</dbReference>
<dbReference type="HAMAP" id="MF_02128">
    <property type="entry name" value="TMP_kinase"/>
    <property type="match status" value="1"/>
</dbReference>
<feature type="binding site" evidence="2">
    <location>
        <position position="30"/>
    </location>
    <ligand>
        <name>Mg(2+)</name>
        <dbReference type="ChEBI" id="CHEBI:18420"/>
        <label>3</label>
    </ligand>
</feature>
<dbReference type="CDD" id="cd02194">
    <property type="entry name" value="ThiL"/>
    <property type="match status" value="1"/>
</dbReference>
<comment type="catalytic activity">
    <reaction evidence="2">
        <text>thiamine phosphate + ATP = thiamine diphosphate + ADP</text>
        <dbReference type="Rhea" id="RHEA:15913"/>
        <dbReference type="ChEBI" id="CHEBI:30616"/>
        <dbReference type="ChEBI" id="CHEBI:37575"/>
        <dbReference type="ChEBI" id="CHEBI:58937"/>
        <dbReference type="ChEBI" id="CHEBI:456216"/>
        <dbReference type="EC" id="2.7.4.16"/>
    </reaction>
</comment>
<evidence type="ECO:0000256" key="2">
    <source>
        <dbReference type="HAMAP-Rule" id="MF_02128"/>
    </source>
</evidence>
<feature type="binding site" evidence="2">
    <location>
        <position position="53"/>
    </location>
    <ligand>
        <name>substrate</name>
    </ligand>
</feature>
<dbReference type="InterPro" id="IPR036676">
    <property type="entry name" value="PurM-like_C_sf"/>
</dbReference>
<dbReference type="InterPro" id="IPR010918">
    <property type="entry name" value="PurM-like_C_dom"/>
</dbReference>
<dbReference type="RefSeq" id="WP_066065681.1">
    <property type="nucleotide sequence ID" value="NZ_CP013015.1"/>
</dbReference>
<sequence>MEEKDIIQLFKTVAQNLPFYPFIKKGIEDDAAVLKFGDVYLLWTTDLFIENTHFRWEWMSPFALAYKALAVNISDIAAMGGKPLCFTISIGFPKEFSKNKLQEFLQSLKKTAQEYKLALIGGDTVESEKTVINISLLGTAPKGQIIFRSKAKVGDIICVSNYLGNAAAGLALLERGYNVEDTIFSSLINAQLFPKPEVSLGQYLAQTGLVHAMIDVSDGIASDLTWICLESGVGAEIYQEKLPISPACKEAAKRFKINLLQWVLSGGEDYCLLFTVPASEVEGLKKDIQKKLKKDIFIIGEITKGNKVYLISNGQKEDISQKGFSHFKDKRVWKN</sequence>
<feature type="binding site" evidence="2">
    <location>
        <position position="217"/>
    </location>
    <ligand>
        <name>ATP</name>
        <dbReference type="ChEBI" id="CHEBI:30616"/>
    </ligand>
</feature>
<reference evidence="5 6" key="1">
    <citation type="submission" date="2015-10" db="EMBL/GenBank/DDBJ databases">
        <title>Candidatus Desulfofervidus auxilii, a hydrogenotrophic sulfate-reducing bacterium involved in the thermophilic anaerobic oxidation of methane.</title>
        <authorList>
            <person name="Krukenberg V."/>
            <person name="Richter M."/>
            <person name="Wegener G."/>
        </authorList>
    </citation>
    <scope>NUCLEOTIDE SEQUENCE [LARGE SCALE GENOMIC DNA]</scope>
    <source>
        <strain evidence="5 6">HS1</strain>
    </source>
</reference>
<feature type="binding site" evidence="2">
    <location>
        <position position="75"/>
    </location>
    <ligand>
        <name>Mg(2+)</name>
        <dbReference type="ChEBI" id="CHEBI:18420"/>
        <label>3</label>
    </ligand>
</feature>
<dbReference type="GO" id="GO:0009228">
    <property type="term" value="P:thiamine biosynthetic process"/>
    <property type="evidence" value="ECO:0007669"/>
    <property type="project" value="UniProtKB-KW"/>
</dbReference>
<keyword evidence="6" id="KW-1185">Reference proteome</keyword>
<comment type="similarity">
    <text evidence="2">Belongs to the thiamine-monophosphate kinase family.</text>
</comment>
<dbReference type="SUPFAM" id="SSF55326">
    <property type="entry name" value="PurM N-terminal domain-like"/>
    <property type="match status" value="1"/>
</dbReference>
<keyword evidence="2" id="KW-0547">Nucleotide-binding</keyword>
<dbReference type="KEGG" id="daw:HS1_002309"/>
<keyword evidence="1 2" id="KW-0784">Thiamine biosynthesis</keyword>
<dbReference type="OrthoDB" id="9802811at2"/>
<dbReference type="EC" id="2.7.4.16" evidence="2"/>
<dbReference type="PIRSF" id="PIRSF005303">
    <property type="entry name" value="Thiam_monoph_kin"/>
    <property type="match status" value="1"/>
</dbReference>
<feature type="binding site" evidence="2">
    <location>
        <position position="324"/>
    </location>
    <ligand>
        <name>substrate</name>
    </ligand>
</feature>